<sequence length="172" mass="19970">MRTSQQASPVLQLVDRHNDWPVALYGDPTIQAVDELEDDTDIDTLLETVDPLAIVDLRPLHVSDKEPMEPLWHDRRTYALEEIVTEENPTLVRTVKTVERVFSENAFVLSREMQPDEVALRNHELEANRDEMTDELFDIPPDSEAMQPYWERYRNQPLSGFSQELEEDAHGN</sequence>
<dbReference type="Proteomes" id="UP000185687">
    <property type="component" value="Unassembled WGS sequence"/>
</dbReference>
<dbReference type="EMBL" id="FTNP01000008">
    <property type="protein sequence ID" value="SIS06225.1"/>
    <property type="molecule type" value="Genomic_DNA"/>
</dbReference>
<evidence type="ECO:0000313" key="2">
    <source>
        <dbReference type="Proteomes" id="UP000185687"/>
    </source>
</evidence>
<protein>
    <submittedName>
        <fullName evidence="1">Uncharacterized protein</fullName>
    </submittedName>
</protein>
<gene>
    <name evidence="1" type="ORF">SAMN05421809_3648</name>
</gene>
<dbReference type="AlphaFoldDB" id="A0A1N7G103"/>
<reference evidence="1 2" key="1">
    <citation type="submission" date="2017-01" db="EMBL/GenBank/DDBJ databases">
        <authorList>
            <person name="Mah S.A."/>
            <person name="Swanson W.J."/>
            <person name="Moy G.W."/>
            <person name="Vacquier V.D."/>
        </authorList>
    </citation>
    <scope>NUCLEOTIDE SEQUENCE [LARGE SCALE GENOMIC DNA]</scope>
    <source>
        <strain evidence="1 2">CGMCC 1.8909</strain>
    </source>
</reference>
<proteinExistence type="predicted"/>
<organism evidence="1 2">
    <name type="scientific">Natronorubrum daqingense</name>
    <dbReference type="NCBI Taxonomy" id="588898"/>
    <lineage>
        <taxon>Archaea</taxon>
        <taxon>Methanobacteriati</taxon>
        <taxon>Methanobacteriota</taxon>
        <taxon>Stenosarchaea group</taxon>
        <taxon>Halobacteria</taxon>
        <taxon>Halobacteriales</taxon>
        <taxon>Natrialbaceae</taxon>
        <taxon>Natronorubrum</taxon>
    </lineage>
</organism>
<name>A0A1N7G103_9EURY</name>
<keyword evidence="2" id="KW-1185">Reference proteome</keyword>
<accession>A0A1N7G103</accession>
<evidence type="ECO:0000313" key="1">
    <source>
        <dbReference type="EMBL" id="SIS06225.1"/>
    </source>
</evidence>